<protein>
    <submittedName>
        <fullName evidence="4">U4/U6 small nuclear ribonucleoprotein PRP4</fullName>
    </submittedName>
</protein>
<evidence type="ECO:0000256" key="2">
    <source>
        <dbReference type="ARBA" id="ARBA00022737"/>
    </source>
</evidence>
<dbReference type="SUPFAM" id="SSF50978">
    <property type="entry name" value="WD40 repeat-like"/>
    <property type="match status" value="1"/>
</dbReference>
<sequence length="469" mass="52999">MGGYSELPVDIEHRDLETGESTKDVLRRYELQRELDSLVPTAVEDVEYCLAQLGEPQTLGSEDNYERRLRLTDLLIADESKLQKLREIIQSKLPSVIHGGFKNGKQEKEVLEGEEEEEEFYTPASPELIKSRKDILYYSIGKSRQRLSRRTGLMKSRPSTPEILLERRAFIENFKRFKLIGTQVIGTRPISTALFSNNCERIVTGSWSGDVTVVNKETMETITTKLVHEGNVGAAKWSPDDKSILTTGKDGFINIFNDNLLQVKHRILGHENRITDLDIHPSGRYFATSSFDLTWKLWDLERGIELQNQEGHSKELYCIAFQPDGSLVSSAGSDKTVIVWDLRSGKSVLNLIGHAKPIYCMDWSLDGYTMATGGGDGIINIWDIRKSTAVSKIPAHNNIVTSVRFDKERDFSLISAGYDKMINTYSKDNYIKICSLEGHTDKILTVDIDNETGTIVSGGWDRSLKLWSH</sequence>
<dbReference type="PROSITE" id="PS50082">
    <property type="entry name" value="WD_REPEATS_2"/>
    <property type="match status" value="4"/>
</dbReference>
<dbReference type="PROSITE" id="PS00678">
    <property type="entry name" value="WD_REPEATS_1"/>
    <property type="match status" value="2"/>
</dbReference>
<evidence type="ECO:0000256" key="1">
    <source>
        <dbReference type="ARBA" id="ARBA00022574"/>
    </source>
</evidence>
<evidence type="ECO:0000313" key="5">
    <source>
        <dbReference type="Proteomes" id="UP001623330"/>
    </source>
</evidence>
<dbReference type="Gene3D" id="2.130.10.10">
    <property type="entry name" value="YVTN repeat-like/Quinoprotein amine dehydrogenase"/>
    <property type="match status" value="2"/>
</dbReference>
<feature type="repeat" description="WD" evidence="3">
    <location>
        <begin position="267"/>
        <end position="308"/>
    </location>
</feature>
<keyword evidence="2" id="KW-0677">Repeat</keyword>
<dbReference type="InterPro" id="IPR001680">
    <property type="entry name" value="WD40_rpt"/>
</dbReference>
<name>A0ABR4NZK4_9SACH</name>
<accession>A0ABR4NZK4</accession>
<keyword evidence="4" id="KW-0687">Ribonucleoprotein</keyword>
<dbReference type="InterPro" id="IPR015943">
    <property type="entry name" value="WD40/YVTN_repeat-like_dom_sf"/>
</dbReference>
<proteinExistence type="predicted"/>
<gene>
    <name evidence="4" type="ORF">RNJ44_03395</name>
</gene>
<feature type="repeat" description="WD" evidence="3">
    <location>
        <begin position="351"/>
        <end position="392"/>
    </location>
</feature>
<dbReference type="GO" id="GO:1990904">
    <property type="term" value="C:ribonucleoprotein complex"/>
    <property type="evidence" value="ECO:0007669"/>
    <property type="project" value="UniProtKB-KW"/>
</dbReference>
<dbReference type="PANTHER" id="PTHR19846">
    <property type="entry name" value="WD40 REPEAT PROTEIN"/>
    <property type="match status" value="1"/>
</dbReference>
<dbReference type="EMBL" id="JBEVYD010000003">
    <property type="protein sequence ID" value="KAL3234633.1"/>
    <property type="molecule type" value="Genomic_DNA"/>
</dbReference>
<keyword evidence="1 3" id="KW-0853">WD repeat</keyword>
<dbReference type="Proteomes" id="UP001623330">
    <property type="component" value="Unassembled WGS sequence"/>
</dbReference>
<keyword evidence="5" id="KW-1185">Reference proteome</keyword>
<organism evidence="4 5">
    <name type="scientific">Nakaseomyces bracarensis</name>
    <dbReference type="NCBI Taxonomy" id="273131"/>
    <lineage>
        <taxon>Eukaryota</taxon>
        <taxon>Fungi</taxon>
        <taxon>Dikarya</taxon>
        <taxon>Ascomycota</taxon>
        <taxon>Saccharomycotina</taxon>
        <taxon>Saccharomycetes</taxon>
        <taxon>Saccharomycetales</taxon>
        <taxon>Saccharomycetaceae</taxon>
        <taxon>Nakaseomyces</taxon>
    </lineage>
</organism>
<dbReference type="CDD" id="cd00200">
    <property type="entry name" value="WD40"/>
    <property type="match status" value="1"/>
</dbReference>
<evidence type="ECO:0000256" key="3">
    <source>
        <dbReference type="PROSITE-ProRule" id="PRU00221"/>
    </source>
</evidence>
<dbReference type="InterPro" id="IPR036322">
    <property type="entry name" value="WD40_repeat_dom_sf"/>
</dbReference>
<dbReference type="PRINTS" id="PR00320">
    <property type="entry name" value="GPROTEINBRPT"/>
</dbReference>
<feature type="repeat" description="WD" evidence="3">
    <location>
        <begin position="309"/>
        <end position="350"/>
    </location>
</feature>
<dbReference type="SMART" id="SM00320">
    <property type="entry name" value="WD40"/>
    <property type="match status" value="7"/>
</dbReference>
<reference evidence="4 5" key="1">
    <citation type="submission" date="2024-05" db="EMBL/GenBank/DDBJ databases">
        <title>Long read based assembly of the Candida bracarensis genome reveals expanded adhesin content.</title>
        <authorList>
            <person name="Marcet-Houben M."/>
            <person name="Ksiezopolska E."/>
            <person name="Gabaldon T."/>
        </authorList>
    </citation>
    <scope>NUCLEOTIDE SEQUENCE [LARGE SCALE GENOMIC DNA]</scope>
    <source>
        <strain evidence="4 5">CBM6</strain>
    </source>
</reference>
<dbReference type="PROSITE" id="PS50294">
    <property type="entry name" value="WD_REPEATS_REGION"/>
    <property type="match status" value="4"/>
</dbReference>
<feature type="repeat" description="WD" evidence="3">
    <location>
        <begin position="436"/>
        <end position="469"/>
    </location>
</feature>
<dbReference type="InterPro" id="IPR020472">
    <property type="entry name" value="WD40_PAC1"/>
</dbReference>
<dbReference type="PANTHER" id="PTHR19846:SF0">
    <property type="entry name" value="PRE-MRNA PROCESSING FACTOR 4"/>
    <property type="match status" value="1"/>
</dbReference>
<comment type="caution">
    <text evidence="4">The sequence shown here is derived from an EMBL/GenBank/DDBJ whole genome shotgun (WGS) entry which is preliminary data.</text>
</comment>
<dbReference type="Pfam" id="PF00400">
    <property type="entry name" value="WD40"/>
    <property type="match status" value="6"/>
</dbReference>
<dbReference type="InterPro" id="IPR019775">
    <property type="entry name" value="WD40_repeat_CS"/>
</dbReference>
<evidence type="ECO:0000313" key="4">
    <source>
        <dbReference type="EMBL" id="KAL3234633.1"/>
    </source>
</evidence>